<organism evidence="1 2">
    <name type="scientific">Candidatus Desantisbacteria bacterium CG_4_10_14_0_8_um_filter_48_22</name>
    <dbReference type="NCBI Taxonomy" id="1974543"/>
    <lineage>
        <taxon>Bacteria</taxon>
        <taxon>Candidatus Desantisiibacteriota</taxon>
    </lineage>
</organism>
<protein>
    <submittedName>
        <fullName evidence="1">Uncharacterized protein</fullName>
    </submittedName>
</protein>
<dbReference type="AlphaFoldDB" id="A0A2M7S859"/>
<name>A0A2M7S859_9BACT</name>
<gene>
    <name evidence="1" type="ORF">COY52_09110</name>
</gene>
<evidence type="ECO:0000313" key="2">
    <source>
        <dbReference type="Proteomes" id="UP000229307"/>
    </source>
</evidence>
<comment type="caution">
    <text evidence="1">The sequence shown here is derived from an EMBL/GenBank/DDBJ whole genome shotgun (WGS) entry which is preliminary data.</text>
</comment>
<evidence type="ECO:0000313" key="1">
    <source>
        <dbReference type="EMBL" id="PIZ15680.1"/>
    </source>
</evidence>
<proteinExistence type="predicted"/>
<accession>A0A2M7S859</accession>
<dbReference type="EMBL" id="PFMR01000242">
    <property type="protein sequence ID" value="PIZ15680.1"/>
    <property type="molecule type" value="Genomic_DNA"/>
</dbReference>
<reference evidence="2" key="1">
    <citation type="submission" date="2017-09" db="EMBL/GenBank/DDBJ databases">
        <title>Depth-based differentiation of microbial function through sediment-hosted aquifers and enrichment of novel symbionts in the deep terrestrial subsurface.</title>
        <authorList>
            <person name="Probst A.J."/>
            <person name="Ladd B."/>
            <person name="Jarett J.K."/>
            <person name="Geller-Mcgrath D.E."/>
            <person name="Sieber C.M.K."/>
            <person name="Emerson J.B."/>
            <person name="Anantharaman K."/>
            <person name="Thomas B.C."/>
            <person name="Malmstrom R."/>
            <person name="Stieglmeier M."/>
            <person name="Klingl A."/>
            <person name="Woyke T."/>
            <person name="Ryan C.M."/>
            <person name="Banfield J.F."/>
        </authorList>
    </citation>
    <scope>NUCLEOTIDE SEQUENCE [LARGE SCALE GENOMIC DNA]</scope>
</reference>
<dbReference type="Proteomes" id="UP000229307">
    <property type="component" value="Unassembled WGS sequence"/>
</dbReference>
<sequence>MLQQRNERRHFAQLQVPPFSKWKFKLTDINALLQSSLTSILFHKGRGYNKTGENALLCLKINNNLTTVFFVLYYIQLTRLCVRKAELPSFPMTGEKAFFWSYYALRKLLEQKRRAS</sequence>